<keyword evidence="3" id="KW-1185">Reference proteome</keyword>
<dbReference type="EMBL" id="NPDN01000008">
    <property type="protein sequence ID" value="PJZ24451.1"/>
    <property type="molecule type" value="Genomic_DNA"/>
</dbReference>
<dbReference type="GO" id="GO:0008658">
    <property type="term" value="F:penicillin binding"/>
    <property type="evidence" value="ECO:0007669"/>
    <property type="project" value="InterPro"/>
</dbReference>
<feature type="domain" description="Penicillin-binding protein transpeptidase" evidence="1">
    <location>
        <begin position="68"/>
        <end position="141"/>
    </location>
</feature>
<dbReference type="PROSITE" id="PS51257">
    <property type="entry name" value="PROKAR_LIPOPROTEIN"/>
    <property type="match status" value="1"/>
</dbReference>
<gene>
    <name evidence="2" type="ORF">CH357_15370</name>
</gene>
<evidence type="ECO:0000313" key="3">
    <source>
        <dbReference type="Proteomes" id="UP000232196"/>
    </source>
</evidence>
<dbReference type="Proteomes" id="UP000232196">
    <property type="component" value="Unassembled WGS sequence"/>
</dbReference>
<dbReference type="InterPro" id="IPR012338">
    <property type="entry name" value="Beta-lactam/transpept-like"/>
</dbReference>
<dbReference type="Pfam" id="PF00905">
    <property type="entry name" value="Transpeptidase"/>
    <property type="match status" value="1"/>
</dbReference>
<protein>
    <submittedName>
        <fullName evidence="2">Penicillin binding protein transpeptidase domain-containing protein</fullName>
    </submittedName>
</protein>
<comment type="caution">
    <text evidence="2">The sequence shown here is derived from an EMBL/GenBank/DDBJ whole genome shotgun (WGS) entry which is preliminary data.</text>
</comment>
<dbReference type="RefSeq" id="WP_100707653.1">
    <property type="nucleotide sequence ID" value="NZ_NPDL01000007.1"/>
</dbReference>
<proteinExistence type="predicted"/>
<dbReference type="SUPFAM" id="SSF56601">
    <property type="entry name" value="beta-lactamase/transpeptidase-like"/>
    <property type="match status" value="1"/>
</dbReference>
<dbReference type="OrthoDB" id="338244at2"/>
<evidence type="ECO:0000313" key="2">
    <source>
        <dbReference type="EMBL" id="PJZ24451.1"/>
    </source>
</evidence>
<dbReference type="Gene3D" id="3.40.710.10">
    <property type="entry name" value="DD-peptidase/beta-lactamase superfamily"/>
    <property type="match status" value="1"/>
</dbReference>
<sequence length="286" mass="32993">MNRILGFSFAILLLSCSVKTGTDSPVLQKEELNLSDRKVCLFLAEMEEGTLLKVGEDNCKKKSPSMYVFQPVLALAALELGTLKDPHGYFPWDKTKFPYLRWQKEQNLRSSLESSTVWYFQRIWTDTGTIKLKTWLSSVGLPTLVPFEPSRSFWMDGGYSWTAEEFYLFLWKLFNGELGVRKKNLNSVLEGLERNPGEIKNPTGIHRLDGNFGNYSGFYSDSATGYAQGRSVSWYWFFWKGPKRSYLFLSRIESESETLSPLEAAKFGMEYLKEKGFWEKYFSSSN</sequence>
<accession>A0A2M9X9T0</accession>
<evidence type="ECO:0000259" key="1">
    <source>
        <dbReference type="Pfam" id="PF00905"/>
    </source>
</evidence>
<name>A0A2M9X9T0_9LEPT</name>
<organism evidence="2 3">
    <name type="scientific">Leptospira hartskeerlii</name>
    <dbReference type="NCBI Taxonomy" id="2023177"/>
    <lineage>
        <taxon>Bacteria</taxon>
        <taxon>Pseudomonadati</taxon>
        <taxon>Spirochaetota</taxon>
        <taxon>Spirochaetia</taxon>
        <taxon>Leptospirales</taxon>
        <taxon>Leptospiraceae</taxon>
        <taxon>Leptospira</taxon>
    </lineage>
</organism>
<dbReference type="AlphaFoldDB" id="A0A2M9X9T0"/>
<dbReference type="InterPro" id="IPR001460">
    <property type="entry name" value="PCN-bd_Tpept"/>
</dbReference>
<reference evidence="2 3" key="1">
    <citation type="submission" date="2017-07" db="EMBL/GenBank/DDBJ databases">
        <title>Leptospira spp. isolated from tropical soils.</title>
        <authorList>
            <person name="Thibeaux R."/>
            <person name="Iraola G."/>
            <person name="Ferres I."/>
            <person name="Bierque E."/>
            <person name="Girault D."/>
            <person name="Soupe-Gilbert M.-E."/>
            <person name="Picardeau M."/>
            <person name="Goarant C."/>
        </authorList>
    </citation>
    <scope>NUCLEOTIDE SEQUENCE [LARGE SCALE GENOMIC DNA]</scope>
    <source>
        <strain evidence="2 3">MCA1-C-A1</strain>
    </source>
</reference>